<gene>
    <name evidence="1" type="ORF">XELAEV_18001883mg</name>
</gene>
<sequence>MGNNKTERCRDFGFICRLQNLFVELGNDTVVTQALADVGGSDGYKFHLSITPKSVTLQCGNEKEIADISEGHYSALKHSWTDKEGIVYIGGAP</sequence>
<accession>A0A974BPA0</accession>
<name>A0A974BPA0_XENLA</name>
<evidence type="ECO:0000313" key="1">
    <source>
        <dbReference type="EMBL" id="OCT55486.1"/>
    </source>
</evidence>
<dbReference type="Proteomes" id="UP000694892">
    <property type="component" value="Unassembled WGS sequence"/>
</dbReference>
<proteinExistence type="predicted"/>
<organism evidence="1">
    <name type="scientific">Xenopus laevis</name>
    <name type="common">African clawed frog</name>
    <dbReference type="NCBI Taxonomy" id="8355"/>
    <lineage>
        <taxon>Eukaryota</taxon>
        <taxon>Metazoa</taxon>
        <taxon>Chordata</taxon>
        <taxon>Craniata</taxon>
        <taxon>Vertebrata</taxon>
        <taxon>Euteleostomi</taxon>
        <taxon>Amphibia</taxon>
        <taxon>Batrachia</taxon>
        <taxon>Anura</taxon>
        <taxon>Pipoidea</taxon>
        <taxon>Pipidae</taxon>
        <taxon>Xenopodinae</taxon>
        <taxon>Xenopus</taxon>
        <taxon>Xenopus</taxon>
    </lineage>
</organism>
<dbReference type="AlphaFoldDB" id="A0A974BPA0"/>
<protein>
    <submittedName>
        <fullName evidence="1">Uncharacterized protein</fullName>
    </submittedName>
</protein>
<dbReference type="EMBL" id="KV487777">
    <property type="protein sequence ID" value="OCT55486.1"/>
    <property type="molecule type" value="Genomic_DNA"/>
</dbReference>
<reference evidence="1" key="1">
    <citation type="submission" date="2016-05" db="EMBL/GenBank/DDBJ databases">
        <title>WGS assembly of Xenopus laevis.</title>
        <authorList>
            <person name="Session A."/>
            <person name="Uno Y."/>
            <person name="Kwon T."/>
            <person name="Chapman J."/>
            <person name="Toyoda A."/>
            <person name="Takahashi S."/>
            <person name="Fukui A."/>
            <person name="Hikosaka A."/>
            <person name="Putnam N."/>
            <person name="Stites J."/>
            <person name="Van Heeringen S."/>
            <person name="Quigley I."/>
            <person name="Heinz S."/>
            <person name="Hellsten U."/>
            <person name="Lyons J."/>
            <person name="Suzuki A."/>
            <person name="Kondo M."/>
            <person name="Ogino H."/>
            <person name="Ochi H."/>
            <person name="Bogdanovic O."/>
            <person name="Lister R."/>
            <person name="Georgiou G."/>
            <person name="Paranjpe S."/>
            <person name="Van Kruijsbergen I."/>
            <person name="Mozaffari S."/>
            <person name="Shu S."/>
            <person name="Schmutz J."/>
            <person name="Jenkins J."/>
            <person name="Grimwood J."/>
            <person name="Carlson J."/>
            <person name="Mitros T."/>
            <person name="Simakov O."/>
            <person name="Heald R."/>
            <person name="Miller K."/>
            <person name="Haudenschild C."/>
            <person name="Kuroki Y."/>
            <person name="Tanaka T."/>
            <person name="Michiue T."/>
            <person name="Watanabe M."/>
            <person name="Kinoshita T."/>
            <person name="Ohta Y."/>
            <person name="Mawaribuchi S."/>
            <person name="Suzuki Y."/>
            <person name="Haramoto Y."/>
            <person name="Yamamoto T."/>
            <person name="Takagi C."/>
            <person name="Kitzman J."/>
            <person name="Shendure J."/>
            <person name="Nakayama T."/>
            <person name="Izutsu Y."/>
            <person name="Robert J."/>
            <person name="Dichmann D."/>
            <person name="Flajnik M."/>
            <person name="Houston D."/>
            <person name="Marcotte E."/>
            <person name="Wallingford J."/>
            <person name="Ito Y."/>
            <person name="Asashima M."/>
            <person name="Ueno N."/>
            <person name="Matsuda Y."/>
            <person name="Jan Veenstra G."/>
            <person name="Fujiyama A."/>
            <person name="Harland R."/>
            <person name="Taira M."/>
            <person name="Rokhsar D.S."/>
        </authorList>
    </citation>
    <scope>NUCLEOTIDE SEQUENCE</scope>
    <source>
        <strain evidence="1">J</strain>
        <tissue evidence="1">Blood</tissue>
    </source>
</reference>
<feature type="non-terminal residue" evidence="1">
    <location>
        <position position="93"/>
    </location>
</feature>